<accession>A0A0F9CBA9</accession>
<comment type="caution">
    <text evidence="1">The sequence shown here is derived from an EMBL/GenBank/DDBJ whole genome shotgun (WGS) entry which is preliminary data.</text>
</comment>
<sequence length="25" mass="2866">MIQEPLQQEILTRIDKLAEKLGVTV</sequence>
<feature type="non-terminal residue" evidence="1">
    <location>
        <position position="25"/>
    </location>
</feature>
<protein>
    <submittedName>
        <fullName evidence="1">Uncharacterized protein</fullName>
    </submittedName>
</protein>
<reference evidence="1" key="1">
    <citation type="journal article" date="2015" name="Nature">
        <title>Complex archaea that bridge the gap between prokaryotes and eukaryotes.</title>
        <authorList>
            <person name="Spang A."/>
            <person name="Saw J.H."/>
            <person name="Jorgensen S.L."/>
            <person name="Zaremba-Niedzwiedzka K."/>
            <person name="Martijn J."/>
            <person name="Lind A.E."/>
            <person name="van Eijk R."/>
            <person name="Schleper C."/>
            <person name="Guy L."/>
            <person name="Ettema T.J."/>
        </authorList>
    </citation>
    <scope>NUCLEOTIDE SEQUENCE</scope>
</reference>
<name>A0A0F9CBA9_9ZZZZ</name>
<gene>
    <name evidence="1" type="ORF">LCGC14_2346630</name>
</gene>
<evidence type="ECO:0000313" key="1">
    <source>
        <dbReference type="EMBL" id="KKL46334.1"/>
    </source>
</evidence>
<dbReference type="AlphaFoldDB" id="A0A0F9CBA9"/>
<proteinExistence type="predicted"/>
<dbReference type="EMBL" id="LAZR01034070">
    <property type="protein sequence ID" value="KKL46334.1"/>
    <property type="molecule type" value="Genomic_DNA"/>
</dbReference>
<organism evidence="1">
    <name type="scientific">marine sediment metagenome</name>
    <dbReference type="NCBI Taxonomy" id="412755"/>
    <lineage>
        <taxon>unclassified sequences</taxon>
        <taxon>metagenomes</taxon>
        <taxon>ecological metagenomes</taxon>
    </lineage>
</organism>